<reference evidence="2 3" key="1">
    <citation type="journal article" date="2024" name="BMC Genomics">
        <title>Genome assembly of redclaw crayfish (Cherax quadricarinatus) provides insights into its immune adaptation and hypoxia tolerance.</title>
        <authorList>
            <person name="Liu Z."/>
            <person name="Zheng J."/>
            <person name="Li H."/>
            <person name="Fang K."/>
            <person name="Wang S."/>
            <person name="He J."/>
            <person name="Zhou D."/>
            <person name="Weng S."/>
            <person name="Chi M."/>
            <person name="Gu Z."/>
            <person name="He J."/>
            <person name="Li F."/>
            <person name="Wang M."/>
        </authorList>
    </citation>
    <scope>NUCLEOTIDE SEQUENCE [LARGE SCALE GENOMIC DNA]</scope>
    <source>
        <strain evidence="2">ZL_2023a</strain>
    </source>
</reference>
<gene>
    <name evidence="2" type="ORF">OTU49_000061</name>
</gene>
<dbReference type="EMBL" id="JARKIK010000018">
    <property type="protein sequence ID" value="KAK8745867.1"/>
    <property type="molecule type" value="Genomic_DNA"/>
</dbReference>
<dbReference type="AlphaFoldDB" id="A0AAW0XQ01"/>
<feature type="compositionally biased region" description="Pro residues" evidence="1">
    <location>
        <begin position="1"/>
        <end position="10"/>
    </location>
</feature>
<proteinExistence type="predicted"/>
<evidence type="ECO:0000256" key="1">
    <source>
        <dbReference type="SAM" id="MobiDB-lite"/>
    </source>
</evidence>
<evidence type="ECO:0000313" key="3">
    <source>
        <dbReference type="Proteomes" id="UP001445076"/>
    </source>
</evidence>
<organism evidence="2 3">
    <name type="scientific">Cherax quadricarinatus</name>
    <name type="common">Australian red claw crayfish</name>
    <dbReference type="NCBI Taxonomy" id="27406"/>
    <lineage>
        <taxon>Eukaryota</taxon>
        <taxon>Metazoa</taxon>
        <taxon>Ecdysozoa</taxon>
        <taxon>Arthropoda</taxon>
        <taxon>Crustacea</taxon>
        <taxon>Multicrustacea</taxon>
        <taxon>Malacostraca</taxon>
        <taxon>Eumalacostraca</taxon>
        <taxon>Eucarida</taxon>
        <taxon>Decapoda</taxon>
        <taxon>Pleocyemata</taxon>
        <taxon>Astacidea</taxon>
        <taxon>Parastacoidea</taxon>
        <taxon>Parastacidae</taxon>
        <taxon>Cherax</taxon>
    </lineage>
</organism>
<feature type="non-terminal residue" evidence="2">
    <location>
        <position position="1"/>
    </location>
</feature>
<name>A0AAW0XQ01_CHEQU</name>
<accession>A0AAW0XQ01</accession>
<keyword evidence="3" id="KW-1185">Reference proteome</keyword>
<feature type="region of interest" description="Disordered" evidence="1">
    <location>
        <begin position="1"/>
        <end position="41"/>
    </location>
</feature>
<dbReference type="Proteomes" id="UP001445076">
    <property type="component" value="Unassembled WGS sequence"/>
</dbReference>
<evidence type="ECO:0000313" key="2">
    <source>
        <dbReference type="EMBL" id="KAK8745867.1"/>
    </source>
</evidence>
<sequence length="172" mass="18394">AAPAVPPPAASPANTTHDRTTHVRCGNIRPPYPHHGSGSDGSRGDGTSWWVLSESLQSLVFARVVPPFFRVFLRYHDLLPGSFLSATSSFHGSSWALLSASRVVPGPYFLLPGLFLGPTSCFQGCSWALPTASRVLPGPFLLLPGYFLVTTSSHSPTTCYMACTSPLPLCFC</sequence>
<protein>
    <submittedName>
        <fullName evidence="2">Uncharacterized protein</fullName>
    </submittedName>
</protein>
<comment type="caution">
    <text evidence="2">The sequence shown here is derived from an EMBL/GenBank/DDBJ whole genome shotgun (WGS) entry which is preliminary data.</text>
</comment>